<evidence type="ECO:0000256" key="1">
    <source>
        <dbReference type="SAM" id="MobiDB-lite"/>
    </source>
</evidence>
<protein>
    <submittedName>
        <fullName evidence="2">Uncharacterized protein</fullName>
    </submittedName>
</protein>
<proteinExistence type="predicted"/>
<reference evidence="2" key="1">
    <citation type="submission" date="2024-06" db="UniProtKB">
        <authorList>
            <consortium name="Ensembl"/>
        </authorList>
    </citation>
    <scope>IDENTIFICATION</scope>
</reference>
<feature type="region of interest" description="Disordered" evidence="1">
    <location>
        <begin position="39"/>
        <end position="94"/>
    </location>
</feature>
<dbReference type="EMBL" id="AEYP01049286">
    <property type="status" value="NOT_ANNOTATED_CDS"/>
    <property type="molecule type" value="Genomic_DNA"/>
</dbReference>
<dbReference type="AlphaFoldDB" id="M3XWZ4"/>
<dbReference type="Ensembl" id="ENSMPUT00000003661.1">
    <property type="protein sequence ID" value="ENSMPUP00000003594.1"/>
    <property type="gene ID" value="ENSMPUG00000003623.1"/>
</dbReference>
<name>M3XWZ4_MUSPF</name>
<evidence type="ECO:0000313" key="2">
    <source>
        <dbReference type="Ensembl" id="ENSMPUP00000003594.1"/>
    </source>
</evidence>
<accession>M3XWZ4</accession>
<dbReference type="InParanoid" id="M3XWZ4"/>
<organism evidence="2">
    <name type="scientific">Mustela putorius furo</name>
    <name type="common">European domestic ferret</name>
    <name type="synonym">Mustela furo</name>
    <dbReference type="NCBI Taxonomy" id="9669"/>
    <lineage>
        <taxon>Eukaryota</taxon>
        <taxon>Metazoa</taxon>
        <taxon>Chordata</taxon>
        <taxon>Craniata</taxon>
        <taxon>Vertebrata</taxon>
        <taxon>Euteleostomi</taxon>
        <taxon>Mammalia</taxon>
        <taxon>Eutheria</taxon>
        <taxon>Laurasiatheria</taxon>
        <taxon>Carnivora</taxon>
        <taxon>Caniformia</taxon>
        <taxon>Musteloidea</taxon>
        <taxon>Mustelidae</taxon>
        <taxon>Mustelinae</taxon>
        <taxon>Mustela</taxon>
    </lineage>
</organism>
<dbReference type="EMBL" id="AEYP01049287">
    <property type="status" value="NOT_ANNOTATED_CDS"/>
    <property type="molecule type" value="Genomic_DNA"/>
</dbReference>
<sequence>MGQFPALLAWPALPQPAPGSFHAGHDVIPCGVRSWAGGKAPSTHVEPHCGPKRQLGQGSLSPLQRGRAQTPDSSSARATVRRRNGASSGWREHLVTSPPFRCSFLPETAKGLSNDLALSRAPRPKEWWEGPCPPTISCQLCHPLFSPLLLSSGLG</sequence>
<dbReference type="HOGENOM" id="CLU_1694929_0_0_1"/>